<protein>
    <submittedName>
        <fullName evidence="1">Uncharacterized protein</fullName>
    </submittedName>
</protein>
<evidence type="ECO:0000313" key="1">
    <source>
        <dbReference type="EMBL" id="ETO14543.1"/>
    </source>
</evidence>
<name>X6MKK1_RETFI</name>
<gene>
    <name evidence="1" type="ORF">RFI_22825</name>
</gene>
<evidence type="ECO:0000313" key="2">
    <source>
        <dbReference type="Proteomes" id="UP000023152"/>
    </source>
</evidence>
<organism evidence="1 2">
    <name type="scientific">Reticulomyxa filosa</name>
    <dbReference type="NCBI Taxonomy" id="46433"/>
    <lineage>
        <taxon>Eukaryota</taxon>
        <taxon>Sar</taxon>
        <taxon>Rhizaria</taxon>
        <taxon>Retaria</taxon>
        <taxon>Foraminifera</taxon>
        <taxon>Monothalamids</taxon>
        <taxon>Reticulomyxidae</taxon>
        <taxon>Reticulomyxa</taxon>
    </lineage>
</organism>
<sequence>MKEIFEANVRRVHFTQRSSLYQVVIPLVKPLDLKTSNATFQLKWFKSNDRLVFVNEGITVVIKYIGYLSFAEEKVVDIELDDLSANAHHSSANSDIIFSTLWIPGAHDSMYNKYRHFQIFFVFVVLYLFEPKICIPIESESIVAIQLISEVEPEQQMTATAKGNKANTVLDSE</sequence>
<dbReference type="AlphaFoldDB" id="X6MKK1"/>
<dbReference type="EMBL" id="ASPP01019979">
    <property type="protein sequence ID" value="ETO14543.1"/>
    <property type="molecule type" value="Genomic_DNA"/>
</dbReference>
<dbReference type="Proteomes" id="UP000023152">
    <property type="component" value="Unassembled WGS sequence"/>
</dbReference>
<proteinExistence type="predicted"/>
<dbReference type="InterPro" id="IPR036859">
    <property type="entry name" value="CAP-Gly_dom_sf"/>
</dbReference>
<reference evidence="1 2" key="1">
    <citation type="journal article" date="2013" name="Curr. Biol.">
        <title>The Genome of the Foraminiferan Reticulomyxa filosa.</title>
        <authorList>
            <person name="Glockner G."/>
            <person name="Hulsmann N."/>
            <person name="Schleicher M."/>
            <person name="Noegel A.A."/>
            <person name="Eichinger L."/>
            <person name="Gallinger C."/>
            <person name="Pawlowski J."/>
            <person name="Sierra R."/>
            <person name="Euteneuer U."/>
            <person name="Pillet L."/>
            <person name="Moustafa A."/>
            <person name="Platzer M."/>
            <person name="Groth M."/>
            <person name="Szafranski K."/>
            <person name="Schliwa M."/>
        </authorList>
    </citation>
    <scope>NUCLEOTIDE SEQUENCE [LARGE SCALE GENOMIC DNA]</scope>
</reference>
<keyword evidence="2" id="KW-1185">Reference proteome</keyword>
<accession>X6MKK1</accession>
<dbReference type="SUPFAM" id="SSF74924">
    <property type="entry name" value="Cap-Gly domain"/>
    <property type="match status" value="1"/>
</dbReference>
<comment type="caution">
    <text evidence="1">The sequence shown here is derived from an EMBL/GenBank/DDBJ whole genome shotgun (WGS) entry which is preliminary data.</text>
</comment>